<evidence type="ECO:0000313" key="1">
    <source>
        <dbReference type="EMBL" id="KFD52443.1"/>
    </source>
</evidence>
<dbReference type="Proteomes" id="UP000030764">
    <property type="component" value="Unassembled WGS sequence"/>
</dbReference>
<name>A0A085M5E7_9BILA</name>
<organism evidence="1 2">
    <name type="scientific">Trichuris suis</name>
    <name type="common">pig whipworm</name>
    <dbReference type="NCBI Taxonomy" id="68888"/>
    <lineage>
        <taxon>Eukaryota</taxon>
        <taxon>Metazoa</taxon>
        <taxon>Ecdysozoa</taxon>
        <taxon>Nematoda</taxon>
        <taxon>Enoplea</taxon>
        <taxon>Dorylaimia</taxon>
        <taxon>Trichinellida</taxon>
        <taxon>Trichuridae</taxon>
        <taxon>Trichuris</taxon>
    </lineage>
</organism>
<gene>
    <name evidence="1" type="ORF">M513_06640</name>
</gene>
<reference evidence="1 2" key="1">
    <citation type="journal article" date="2014" name="Nat. Genet.">
        <title>Genome and transcriptome of the porcine whipworm Trichuris suis.</title>
        <authorList>
            <person name="Jex A.R."/>
            <person name="Nejsum P."/>
            <person name="Schwarz E.M."/>
            <person name="Hu L."/>
            <person name="Young N.D."/>
            <person name="Hall R.S."/>
            <person name="Korhonen P.K."/>
            <person name="Liao S."/>
            <person name="Thamsborg S."/>
            <person name="Xia J."/>
            <person name="Xu P."/>
            <person name="Wang S."/>
            <person name="Scheerlinck J.P."/>
            <person name="Hofmann A."/>
            <person name="Sternberg P.W."/>
            <person name="Wang J."/>
            <person name="Gasser R.B."/>
        </authorList>
    </citation>
    <scope>NUCLEOTIDE SEQUENCE [LARGE SCALE GENOMIC DNA]</scope>
    <source>
        <strain evidence="1">DCEP-RM93M</strain>
    </source>
</reference>
<keyword evidence="2" id="KW-1185">Reference proteome</keyword>
<sequence length="136" mass="14968">MGAQSAPVFIADIAEKYGGPVYSNDPPIMQILPPPDIFDVSRIKSSDIHVLQELDGNKAASSSYIVIIEWSNREKGRDKREDGVLLLWVGGTVVNYSRLFAGKYVTQCMLFKVKELMVVKCLGVTGPHVVIIDTSN</sequence>
<dbReference type="AlphaFoldDB" id="A0A085M5E7"/>
<accession>A0A085M5E7</accession>
<evidence type="ECO:0000313" key="2">
    <source>
        <dbReference type="Proteomes" id="UP000030764"/>
    </source>
</evidence>
<proteinExistence type="predicted"/>
<protein>
    <submittedName>
        <fullName evidence="1">Uncharacterized protein</fullName>
    </submittedName>
</protein>
<dbReference type="EMBL" id="KL363227">
    <property type="protein sequence ID" value="KFD52443.1"/>
    <property type="molecule type" value="Genomic_DNA"/>
</dbReference>